<feature type="compositionally biased region" description="Low complexity" evidence="1">
    <location>
        <begin position="72"/>
        <end position="82"/>
    </location>
</feature>
<dbReference type="Pfam" id="PF04783">
    <property type="entry name" value="DUF630"/>
    <property type="match status" value="1"/>
</dbReference>
<reference evidence="4 5" key="1">
    <citation type="journal article" date="2017" name="Nature">
        <title>The Apostasia genome and the evolution of orchids.</title>
        <authorList>
            <person name="Zhang G.Q."/>
            <person name="Liu K.W."/>
            <person name="Li Z."/>
            <person name="Lohaus R."/>
            <person name="Hsiao Y.Y."/>
            <person name="Niu S.C."/>
            <person name="Wang J.Y."/>
            <person name="Lin Y.C."/>
            <person name="Xu Q."/>
            <person name="Chen L.J."/>
            <person name="Yoshida K."/>
            <person name="Fujiwara S."/>
            <person name="Wang Z.W."/>
            <person name="Zhang Y.Q."/>
            <person name="Mitsuda N."/>
            <person name="Wang M."/>
            <person name="Liu G.H."/>
            <person name="Pecoraro L."/>
            <person name="Huang H.X."/>
            <person name="Xiao X.J."/>
            <person name="Lin M."/>
            <person name="Wu X.Y."/>
            <person name="Wu W.L."/>
            <person name="Chen Y.Y."/>
            <person name="Chang S.B."/>
            <person name="Sakamoto S."/>
            <person name="Ohme-Takagi M."/>
            <person name="Yagi M."/>
            <person name="Zeng S.J."/>
            <person name="Shen C.Y."/>
            <person name="Yeh C.M."/>
            <person name="Luo Y.B."/>
            <person name="Tsai W.C."/>
            <person name="Van de Peer Y."/>
            <person name="Liu Z.J."/>
        </authorList>
    </citation>
    <scope>NUCLEOTIDE SEQUENCE [LARGE SCALE GENOMIC DNA]</scope>
    <source>
        <strain evidence="5">cv. Shenzhen</strain>
        <tissue evidence="4">Stem</tissue>
    </source>
</reference>
<evidence type="ECO:0000259" key="3">
    <source>
        <dbReference type="Pfam" id="PF04783"/>
    </source>
</evidence>
<feature type="region of interest" description="Disordered" evidence="1">
    <location>
        <begin position="72"/>
        <end position="116"/>
    </location>
</feature>
<evidence type="ECO:0000256" key="1">
    <source>
        <dbReference type="SAM" id="MobiDB-lite"/>
    </source>
</evidence>
<evidence type="ECO:0000313" key="5">
    <source>
        <dbReference type="Proteomes" id="UP000236161"/>
    </source>
</evidence>
<dbReference type="PANTHER" id="PTHR21450">
    <property type="entry name" value="PROTEIN ALTERED PHOSPHATE STARVATION RESPONSE 1"/>
    <property type="match status" value="1"/>
</dbReference>
<dbReference type="Pfam" id="PF04782">
    <property type="entry name" value="DUF632"/>
    <property type="match status" value="1"/>
</dbReference>
<dbReference type="OrthoDB" id="1893612at2759"/>
<evidence type="ECO:0000313" key="4">
    <source>
        <dbReference type="EMBL" id="PKA60405.1"/>
    </source>
</evidence>
<dbReference type="PANTHER" id="PTHR21450:SF17">
    <property type="entry name" value="OS09G0542500 PROTEIN"/>
    <property type="match status" value="1"/>
</dbReference>
<proteinExistence type="predicted"/>
<dbReference type="InterPro" id="IPR006867">
    <property type="entry name" value="DUF632"/>
</dbReference>
<organism evidence="4 5">
    <name type="scientific">Apostasia shenzhenica</name>
    <dbReference type="NCBI Taxonomy" id="1088818"/>
    <lineage>
        <taxon>Eukaryota</taxon>
        <taxon>Viridiplantae</taxon>
        <taxon>Streptophyta</taxon>
        <taxon>Embryophyta</taxon>
        <taxon>Tracheophyta</taxon>
        <taxon>Spermatophyta</taxon>
        <taxon>Magnoliopsida</taxon>
        <taxon>Liliopsida</taxon>
        <taxon>Asparagales</taxon>
        <taxon>Orchidaceae</taxon>
        <taxon>Apostasioideae</taxon>
        <taxon>Apostasia</taxon>
    </lineage>
</organism>
<dbReference type="EMBL" id="KZ451939">
    <property type="protein sequence ID" value="PKA60405.1"/>
    <property type="molecule type" value="Genomic_DNA"/>
</dbReference>
<feature type="compositionally biased region" description="Acidic residues" evidence="1">
    <location>
        <begin position="707"/>
        <end position="716"/>
    </location>
</feature>
<gene>
    <name evidence="4" type="ORF">AXF42_Ash008465</name>
</gene>
<name>A0A2I0AXY6_9ASPA</name>
<feature type="domain" description="DUF630" evidence="3">
    <location>
        <begin position="1"/>
        <end position="63"/>
    </location>
</feature>
<feature type="region of interest" description="Disordered" evidence="1">
    <location>
        <begin position="697"/>
        <end position="716"/>
    </location>
</feature>
<keyword evidence="5" id="KW-1185">Reference proteome</keyword>
<dbReference type="Proteomes" id="UP000236161">
    <property type="component" value="Unassembled WGS sequence"/>
</dbReference>
<feature type="compositionally biased region" description="Low complexity" evidence="1">
    <location>
        <begin position="98"/>
        <end position="111"/>
    </location>
</feature>
<dbReference type="InterPro" id="IPR006868">
    <property type="entry name" value="DUF630"/>
</dbReference>
<accession>A0A2I0AXY6</accession>
<dbReference type="STRING" id="1088818.A0A2I0AXY6"/>
<evidence type="ECO:0000259" key="2">
    <source>
        <dbReference type="Pfam" id="PF04782"/>
    </source>
</evidence>
<sequence>MGNCTASKLGGGEQEDAVSLCRERKRLLKAAVEGRHALAGAHERYIHSLHAVAGAINLFVARHSSPSPLLTTFPSSSDPSFLRQTPTEPRTEALGYRSSVSSSSSSALTSSVREEKVGLEGIEEAREMGREMDCGYFFTEPPYPPYPPPVFGWDFFNPFEGVRAAEATTVMVDGFCRSSDEVLRAMREREGIPELEEEGQEEKRELTGRKKEEKVALAAKFEEGEGGKGMERGLTVFELPEKKMELLDALKDVEEEFLKAYESGKELGRMLEANRIHIQHGYDESKENSSKFIQAITWHRSFSSVSSSSKSYLASSSKDSFSTVRSEIFEDYGGMGSGSHSQTLCRLYAWEKKLYEEVKTGERTRQLYEKKCLQLRNQDAKGSGSRVIDKTRTCVKDLYARILVALRTIEMISIRIEKVQDEELQPQLIELLQGLRRTWTMMLGSHERQKQIMFEVKAFTCPSYGRYCSESQRQVTKKLEEQIANWRVCFKDYAAVQRSYVDALYGWLSKFFSPHVNYYSKSRSSAQFYREGSPPLLSILQQWSNLSKKLPDRAVCVAMKGFVNYLLIMFAKQENEQQQKRKVDGLAKEYDQKVATLQKAENRFLESKLSDLKPEPEVLDRVQYLSGRRDQVDLSREKLEAEKARHQKCMQETSEATLNGFRIGMAMVFESMADFSRDSGDLYSKLLGLIEKGEVGEDVEKNPNSIEDSDMEVSSR</sequence>
<protein>
    <recommendedName>
        <fullName evidence="6">DUF632 domain-containing protein</fullName>
    </recommendedName>
</protein>
<feature type="domain" description="DUF632" evidence="2">
    <location>
        <begin position="246"/>
        <end position="564"/>
    </location>
</feature>
<evidence type="ECO:0008006" key="6">
    <source>
        <dbReference type="Google" id="ProtNLM"/>
    </source>
</evidence>
<dbReference type="AlphaFoldDB" id="A0A2I0AXY6"/>